<dbReference type="PATRIC" id="fig|889306.3.peg.1511"/>
<protein>
    <recommendedName>
        <fullName evidence="1">Sin domain-containing protein</fullName>
    </recommendedName>
</protein>
<dbReference type="PROSITE" id="PS51500">
    <property type="entry name" value="SIN"/>
    <property type="match status" value="1"/>
</dbReference>
<organism evidence="2 3">
    <name type="scientific">Jeotgalibacillus soli</name>
    <dbReference type="NCBI Taxonomy" id="889306"/>
    <lineage>
        <taxon>Bacteria</taxon>
        <taxon>Bacillati</taxon>
        <taxon>Bacillota</taxon>
        <taxon>Bacilli</taxon>
        <taxon>Bacillales</taxon>
        <taxon>Caryophanaceae</taxon>
        <taxon>Jeotgalibacillus</taxon>
    </lineage>
</organism>
<dbReference type="STRING" id="889306.KP78_15000"/>
<evidence type="ECO:0000259" key="1">
    <source>
        <dbReference type="PROSITE" id="PS51500"/>
    </source>
</evidence>
<dbReference type="Proteomes" id="UP000031938">
    <property type="component" value="Unassembled WGS sequence"/>
</dbReference>
<dbReference type="EMBL" id="JXRP01000009">
    <property type="protein sequence ID" value="KIL50032.1"/>
    <property type="molecule type" value="Genomic_DNA"/>
</dbReference>
<reference evidence="2 3" key="1">
    <citation type="submission" date="2015-01" db="EMBL/GenBank/DDBJ databases">
        <title>Genome sequencing of Jeotgalibacillus soli.</title>
        <authorList>
            <person name="Goh K.M."/>
            <person name="Chan K.-G."/>
            <person name="Yaakop A.S."/>
            <person name="Ee R."/>
            <person name="Gan H.M."/>
            <person name="Chan C.S."/>
        </authorList>
    </citation>
    <scope>NUCLEOTIDE SEQUENCE [LARGE SCALE GENOMIC DNA]</scope>
    <source>
        <strain evidence="2 3">P9</strain>
    </source>
</reference>
<evidence type="ECO:0000313" key="2">
    <source>
        <dbReference type="EMBL" id="KIL50032.1"/>
    </source>
</evidence>
<dbReference type="AlphaFoldDB" id="A0A0C2VMC3"/>
<feature type="domain" description="Sin" evidence="1">
    <location>
        <begin position="3"/>
        <end position="41"/>
    </location>
</feature>
<accession>A0A0C2VMC3</accession>
<gene>
    <name evidence="2" type="ORF">KP78_15000</name>
</gene>
<dbReference type="SUPFAM" id="SSF47406">
    <property type="entry name" value="SinR repressor dimerisation domain-like"/>
    <property type="match status" value="1"/>
</dbReference>
<dbReference type="RefSeq" id="WP_084219796.1">
    <property type="nucleotide sequence ID" value="NZ_JXRP01000009.1"/>
</dbReference>
<dbReference type="Pfam" id="PF08671">
    <property type="entry name" value="SinI"/>
    <property type="match status" value="1"/>
</dbReference>
<proteinExistence type="predicted"/>
<evidence type="ECO:0000313" key="3">
    <source>
        <dbReference type="Proteomes" id="UP000031938"/>
    </source>
</evidence>
<keyword evidence="3" id="KW-1185">Reference proteome</keyword>
<dbReference type="GO" id="GO:0046983">
    <property type="term" value="F:protein dimerization activity"/>
    <property type="evidence" value="ECO:0007669"/>
    <property type="project" value="InterPro"/>
</dbReference>
<comment type="caution">
    <text evidence="2">The sequence shown here is derived from an EMBL/GenBank/DDBJ whole genome shotgun (WGS) entry which is preliminary data.</text>
</comment>
<dbReference type="InterPro" id="IPR036281">
    <property type="entry name" value="SinR/SinI_dimer_dom_sf"/>
</dbReference>
<sequence length="45" mass="5298">MNSTEAKLNQVFDEEWVALMHAAREIGLTLEEVREFIHQNKVEIK</sequence>
<name>A0A0C2VMC3_9BACL</name>
<dbReference type="GO" id="GO:0006355">
    <property type="term" value="P:regulation of DNA-templated transcription"/>
    <property type="evidence" value="ECO:0007669"/>
    <property type="project" value="InterPro"/>
</dbReference>
<dbReference type="OrthoDB" id="2639790at2"/>
<dbReference type="InterPro" id="IPR010981">
    <property type="entry name" value="SinR/SinI_dimer_dom"/>
</dbReference>